<dbReference type="GO" id="GO:0004359">
    <property type="term" value="F:glutaminase activity"/>
    <property type="evidence" value="ECO:0007669"/>
    <property type="project" value="UniProtKB-EC"/>
</dbReference>
<dbReference type="GO" id="GO:0005737">
    <property type="term" value="C:cytoplasm"/>
    <property type="evidence" value="ECO:0007669"/>
    <property type="project" value="UniProtKB-SubCell"/>
</dbReference>
<keyword evidence="6 10" id="KW-0368">Histidine biosynthesis</keyword>
<organism evidence="13 14">
    <name type="scientific">Vicingus serpentipes</name>
    <dbReference type="NCBI Taxonomy" id="1926625"/>
    <lineage>
        <taxon>Bacteria</taxon>
        <taxon>Pseudomonadati</taxon>
        <taxon>Bacteroidota</taxon>
        <taxon>Flavobacteriia</taxon>
        <taxon>Flavobacteriales</taxon>
        <taxon>Vicingaceae</taxon>
        <taxon>Vicingus</taxon>
    </lineage>
</organism>
<dbReference type="Gene3D" id="3.40.50.880">
    <property type="match status" value="1"/>
</dbReference>
<comment type="subcellular location">
    <subcellularLocation>
        <location evidence="10">Cytoplasm</location>
    </subcellularLocation>
</comment>
<feature type="domain" description="Glutamine amidotransferase" evidence="12">
    <location>
        <begin position="4"/>
        <end position="201"/>
    </location>
</feature>
<evidence type="ECO:0000256" key="10">
    <source>
        <dbReference type="HAMAP-Rule" id="MF_00278"/>
    </source>
</evidence>
<evidence type="ECO:0000313" key="14">
    <source>
        <dbReference type="Proteomes" id="UP000321721"/>
    </source>
</evidence>
<evidence type="ECO:0000256" key="6">
    <source>
        <dbReference type="ARBA" id="ARBA00023102"/>
    </source>
</evidence>
<dbReference type="InterPro" id="IPR010139">
    <property type="entry name" value="Imidazole-glycPsynth_HisH"/>
</dbReference>
<dbReference type="PANTHER" id="PTHR42701">
    <property type="entry name" value="IMIDAZOLE GLYCEROL PHOSPHATE SYNTHASE SUBUNIT HISH"/>
    <property type="match status" value="1"/>
</dbReference>
<keyword evidence="10" id="KW-0963">Cytoplasm</keyword>
<comment type="subunit">
    <text evidence="2 10">Heterodimer of HisH and HisF.</text>
</comment>
<evidence type="ECO:0000256" key="7">
    <source>
        <dbReference type="ARBA" id="ARBA00023239"/>
    </source>
</evidence>
<dbReference type="CDD" id="cd01748">
    <property type="entry name" value="GATase1_IGP_Synthase"/>
    <property type="match status" value="1"/>
</dbReference>
<keyword evidence="3 10" id="KW-0028">Amino-acid biosynthesis</keyword>
<dbReference type="OrthoDB" id="9807137at2"/>
<dbReference type="NCBIfam" id="TIGR01855">
    <property type="entry name" value="IMP_synth_hisH"/>
    <property type="match status" value="1"/>
</dbReference>
<dbReference type="EC" id="3.5.1.2" evidence="10"/>
<evidence type="ECO:0000256" key="4">
    <source>
        <dbReference type="ARBA" id="ARBA00022801"/>
    </source>
</evidence>
<evidence type="ECO:0000256" key="2">
    <source>
        <dbReference type="ARBA" id="ARBA00011152"/>
    </source>
</evidence>
<dbReference type="Proteomes" id="UP000321721">
    <property type="component" value="Unassembled WGS sequence"/>
</dbReference>
<dbReference type="PIRSF" id="PIRSF000495">
    <property type="entry name" value="Amidotransf_hisH"/>
    <property type="match status" value="1"/>
</dbReference>
<dbReference type="SUPFAM" id="SSF52317">
    <property type="entry name" value="Class I glutamine amidotransferase-like"/>
    <property type="match status" value="1"/>
</dbReference>
<name>A0A5C6RYP1_9FLAO</name>
<feature type="active site" evidence="10 11">
    <location>
        <position position="185"/>
    </location>
</feature>
<dbReference type="InterPro" id="IPR029062">
    <property type="entry name" value="Class_I_gatase-like"/>
</dbReference>
<dbReference type="GO" id="GO:0016829">
    <property type="term" value="F:lyase activity"/>
    <property type="evidence" value="ECO:0007669"/>
    <property type="project" value="UniProtKB-KW"/>
</dbReference>
<dbReference type="UniPathway" id="UPA00031">
    <property type="reaction ID" value="UER00010"/>
</dbReference>
<reference evidence="13 14" key="1">
    <citation type="submission" date="2019-08" db="EMBL/GenBank/DDBJ databases">
        <title>Genome of Vicingus serpentipes NCIMB 15042.</title>
        <authorList>
            <person name="Bowman J.P."/>
        </authorList>
    </citation>
    <scope>NUCLEOTIDE SEQUENCE [LARGE SCALE GENOMIC DNA]</scope>
    <source>
        <strain evidence="13 14">NCIMB 15042</strain>
    </source>
</reference>
<evidence type="ECO:0000259" key="12">
    <source>
        <dbReference type="Pfam" id="PF00117"/>
    </source>
</evidence>
<proteinExistence type="inferred from homology"/>
<dbReference type="RefSeq" id="WP_147098660.1">
    <property type="nucleotide sequence ID" value="NZ_VOOS01000001.1"/>
</dbReference>
<evidence type="ECO:0000313" key="13">
    <source>
        <dbReference type="EMBL" id="TXB67273.1"/>
    </source>
</evidence>
<comment type="caution">
    <text evidence="13">The sequence shown here is derived from an EMBL/GenBank/DDBJ whole genome shotgun (WGS) entry which is preliminary data.</text>
</comment>
<feature type="active site" description="Nucleophile" evidence="10 11">
    <location>
        <position position="80"/>
    </location>
</feature>
<sequence>MIVIIDYKMGNLLSVKKKINQLSSNVIVSSDITVIKSADKIILPGVGHFGKAMENLKKLNLINILNNLVIEEKKPVLGICLGMQIMTKKSEEGNVQGLDWIDAEVIKFKVNDTLKFKVPHTGWNQIISNKDSRLMVGIPDGSEFYFVHSYHVKTNNTNITLNTTVYEHEFISAFQQENIFGVQYHPEKSHDVGVQLLKNFIAL</sequence>
<dbReference type="EC" id="4.3.2.10" evidence="10"/>
<evidence type="ECO:0000256" key="5">
    <source>
        <dbReference type="ARBA" id="ARBA00022962"/>
    </source>
</evidence>
<keyword evidence="5 10" id="KW-0315">Glutamine amidotransferase</keyword>
<dbReference type="AlphaFoldDB" id="A0A5C6RYP1"/>
<dbReference type="HAMAP" id="MF_00278">
    <property type="entry name" value="HisH"/>
    <property type="match status" value="1"/>
</dbReference>
<comment type="catalytic activity">
    <reaction evidence="8 10">
        <text>5-[(5-phospho-1-deoxy-D-ribulos-1-ylimino)methylamino]-1-(5-phospho-beta-D-ribosyl)imidazole-4-carboxamide + L-glutamine = D-erythro-1-(imidazol-4-yl)glycerol 3-phosphate + 5-amino-1-(5-phospho-beta-D-ribosyl)imidazole-4-carboxamide + L-glutamate + H(+)</text>
        <dbReference type="Rhea" id="RHEA:24793"/>
        <dbReference type="ChEBI" id="CHEBI:15378"/>
        <dbReference type="ChEBI" id="CHEBI:29985"/>
        <dbReference type="ChEBI" id="CHEBI:58278"/>
        <dbReference type="ChEBI" id="CHEBI:58359"/>
        <dbReference type="ChEBI" id="CHEBI:58475"/>
        <dbReference type="ChEBI" id="CHEBI:58525"/>
        <dbReference type="EC" id="4.3.2.10"/>
    </reaction>
</comment>
<dbReference type="InterPro" id="IPR017926">
    <property type="entry name" value="GATASE"/>
</dbReference>
<dbReference type="EMBL" id="VOOS01000001">
    <property type="protein sequence ID" value="TXB67273.1"/>
    <property type="molecule type" value="Genomic_DNA"/>
</dbReference>
<evidence type="ECO:0000256" key="3">
    <source>
        <dbReference type="ARBA" id="ARBA00022605"/>
    </source>
</evidence>
<evidence type="ECO:0000256" key="8">
    <source>
        <dbReference type="ARBA" id="ARBA00047838"/>
    </source>
</evidence>
<accession>A0A5C6RYP1</accession>
<feature type="active site" evidence="10 11">
    <location>
        <position position="187"/>
    </location>
</feature>
<comment type="function">
    <text evidence="10">IGPS catalyzes the conversion of PRFAR and glutamine to IGP, AICAR and glutamate. The HisH subunit catalyzes the hydrolysis of glutamine to glutamate and ammonia as part of the synthesis of IGP and AICAR. The resulting ammonia molecule is channeled to the active site of HisF.</text>
</comment>
<keyword evidence="14" id="KW-1185">Reference proteome</keyword>
<dbReference type="PROSITE" id="PS51273">
    <property type="entry name" value="GATASE_TYPE_1"/>
    <property type="match status" value="1"/>
</dbReference>
<comment type="catalytic activity">
    <reaction evidence="9 10">
        <text>L-glutamine + H2O = L-glutamate + NH4(+)</text>
        <dbReference type="Rhea" id="RHEA:15889"/>
        <dbReference type="ChEBI" id="CHEBI:15377"/>
        <dbReference type="ChEBI" id="CHEBI:28938"/>
        <dbReference type="ChEBI" id="CHEBI:29985"/>
        <dbReference type="ChEBI" id="CHEBI:58359"/>
        <dbReference type="EC" id="3.5.1.2"/>
    </reaction>
</comment>
<keyword evidence="7 10" id="KW-0456">Lyase</keyword>
<dbReference type="GO" id="GO:0000107">
    <property type="term" value="F:imidazoleglycerol-phosphate synthase activity"/>
    <property type="evidence" value="ECO:0007669"/>
    <property type="project" value="UniProtKB-UniRule"/>
</dbReference>
<gene>
    <name evidence="10 13" type="primary">hisH</name>
    <name evidence="13" type="ORF">FRY74_03550</name>
</gene>
<dbReference type="GO" id="GO:0000105">
    <property type="term" value="P:L-histidine biosynthetic process"/>
    <property type="evidence" value="ECO:0007669"/>
    <property type="project" value="UniProtKB-UniRule"/>
</dbReference>
<keyword evidence="4 10" id="KW-0378">Hydrolase</keyword>
<comment type="pathway">
    <text evidence="1 10">Amino-acid biosynthesis; L-histidine biosynthesis; L-histidine from 5-phospho-alpha-D-ribose 1-diphosphate: step 5/9.</text>
</comment>
<dbReference type="Pfam" id="PF00117">
    <property type="entry name" value="GATase"/>
    <property type="match status" value="1"/>
</dbReference>
<protein>
    <recommendedName>
        <fullName evidence="10">Imidazole glycerol phosphate synthase subunit HisH</fullName>
        <ecNumber evidence="10">4.3.2.10</ecNumber>
    </recommendedName>
    <alternativeName>
        <fullName evidence="10">IGP synthase glutaminase subunit</fullName>
        <ecNumber evidence="10">3.5.1.2</ecNumber>
    </alternativeName>
    <alternativeName>
        <fullName evidence="10">IGP synthase subunit HisH</fullName>
    </alternativeName>
    <alternativeName>
        <fullName evidence="10">ImGP synthase subunit HisH</fullName>
        <shortName evidence="10">IGPS subunit HisH</shortName>
    </alternativeName>
</protein>
<dbReference type="PANTHER" id="PTHR42701:SF1">
    <property type="entry name" value="IMIDAZOLE GLYCEROL PHOSPHATE SYNTHASE SUBUNIT HISH"/>
    <property type="match status" value="1"/>
</dbReference>
<evidence type="ECO:0000256" key="11">
    <source>
        <dbReference type="PIRSR" id="PIRSR000495-1"/>
    </source>
</evidence>
<evidence type="ECO:0000256" key="9">
    <source>
        <dbReference type="ARBA" id="ARBA00049534"/>
    </source>
</evidence>
<evidence type="ECO:0000256" key="1">
    <source>
        <dbReference type="ARBA" id="ARBA00005091"/>
    </source>
</evidence>